<dbReference type="Proteomes" id="UP000265000">
    <property type="component" value="Unplaced"/>
</dbReference>
<comment type="similarity">
    <text evidence="1">Belongs to the NXPE family.</text>
</comment>
<feature type="transmembrane region" description="Helical" evidence="2">
    <location>
        <begin position="12"/>
        <end position="33"/>
    </location>
</feature>
<name>A0A3Q2QTU0_FUNHE</name>
<dbReference type="Pfam" id="PF06312">
    <property type="entry name" value="Neurexophilin"/>
    <property type="match status" value="1"/>
</dbReference>
<keyword evidence="5" id="KW-1185">Reference proteome</keyword>
<dbReference type="PANTHER" id="PTHR16165">
    <property type="entry name" value="NXPE FAMILY MEMBER"/>
    <property type="match status" value="1"/>
</dbReference>
<keyword evidence="2" id="KW-1133">Transmembrane helix</keyword>
<dbReference type="PANTHER" id="PTHR16165:SF9">
    <property type="entry name" value="NXPE FAMILY MEMBER 3"/>
    <property type="match status" value="1"/>
</dbReference>
<dbReference type="InterPro" id="IPR014756">
    <property type="entry name" value="Ig_E-set"/>
</dbReference>
<keyword evidence="2" id="KW-0812">Transmembrane</keyword>
<evidence type="ECO:0000259" key="3">
    <source>
        <dbReference type="Pfam" id="PF24536"/>
    </source>
</evidence>
<dbReference type="Pfam" id="PF24536">
    <property type="entry name" value="NXPE4_C"/>
    <property type="match status" value="1"/>
</dbReference>
<organism evidence="4 5">
    <name type="scientific">Fundulus heteroclitus</name>
    <name type="common">Killifish</name>
    <name type="synonym">Mummichog</name>
    <dbReference type="NCBI Taxonomy" id="8078"/>
    <lineage>
        <taxon>Eukaryota</taxon>
        <taxon>Metazoa</taxon>
        <taxon>Chordata</taxon>
        <taxon>Craniata</taxon>
        <taxon>Vertebrata</taxon>
        <taxon>Euteleostomi</taxon>
        <taxon>Actinopterygii</taxon>
        <taxon>Neopterygii</taxon>
        <taxon>Teleostei</taxon>
        <taxon>Neoteleostei</taxon>
        <taxon>Acanthomorphata</taxon>
        <taxon>Ovalentaria</taxon>
        <taxon>Atherinomorphae</taxon>
        <taxon>Cyprinodontiformes</taxon>
        <taxon>Fundulidae</taxon>
        <taxon>Fundulus</taxon>
    </lineage>
</organism>
<protein>
    <submittedName>
        <fullName evidence="4">Neurexophilin and PC-esterase domain family member 3</fullName>
    </submittedName>
</protein>
<dbReference type="SUPFAM" id="SSF52266">
    <property type="entry name" value="SGNH hydrolase"/>
    <property type="match status" value="1"/>
</dbReference>
<dbReference type="Ensembl" id="ENSFHET00000023576.1">
    <property type="protein sequence ID" value="ENSFHEP00000031291.1"/>
    <property type="gene ID" value="ENSFHEG00000017097.1"/>
</dbReference>
<evidence type="ECO:0000256" key="1">
    <source>
        <dbReference type="ARBA" id="ARBA00005431"/>
    </source>
</evidence>
<feature type="domain" description="NXPE C-terminal" evidence="3">
    <location>
        <begin position="330"/>
        <end position="555"/>
    </location>
</feature>
<evidence type="ECO:0000313" key="4">
    <source>
        <dbReference type="Ensembl" id="ENSFHEP00000031291.1"/>
    </source>
</evidence>
<keyword evidence="2" id="KW-0472">Membrane</keyword>
<dbReference type="SUPFAM" id="SSF81296">
    <property type="entry name" value="E set domains"/>
    <property type="match status" value="1"/>
</dbReference>
<dbReference type="InterPro" id="IPR026845">
    <property type="entry name" value="NXPH/NXPE"/>
</dbReference>
<evidence type="ECO:0000313" key="5">
    <source>
        <dbReference type="Proteomes" id="UP000265000"/>
    </source>
</evidence>
<reference evidence="4" key="2">
    <citation type="submission" date="2025-09" db="UniProtKB">
        <authorList>
            <consortium name="Ensembl"/>
        </authorList>
    </citation>
    <scope>IDENTIFICATION</scope>
</reference>
<reference evidence="4" key="1">
    <citation type="submission" date="2025-08" db="UniProtKB">
        <authorList>
            <consortium name="Ensembl"/>
        </authorList>
    </citation>
    <scope>IDENTIFICATION</scope>
</reference>
<evidence type="ECO:0000256" key="2">
    <source>
        <dbReference type="SAM" id="Phobius"/>
    </source>
</evidence>
<dbReference type="GO" id="GO:0007399">
    <property type="term" value="P:nervous system development"/>
    <property type="evidence" value="ECO:0007669"/>
    <property type="project" value="UniProtKB-ARBA"/>
</dbReference>
<accession>A0A3Q2QTU0</accession>
<dbReference type="GeneTree" id="ENSGT00950000182866"/>
<dbReference type="InterPro" id="IPR057106">
    <property type="entry name" value="NXPE4_C"/>
</dbReference>
<dbReference type="AlphaFoldDB" id="A0A3Q2QTU0"/>
<sequence length="563" mass="63649">MRARICRLISRRKFGIIYLLLALSVIILLLYSVKVTYLRTCQIKKVSIVAVYNNGIVIMLITHSGTNTTFCSFHSLSPKEAHMADLLKDSIAWPKTLSLSSYLSLNDTSDPAHSTFTILPPNGGGGWYVGDQLEVLIEIYDFHGRPKKSGGDFLLARLHNPYIYAGVAGQVLDHRNGSYSAIFSLPWEGLAQVILVHPSEGITVLEKLTQEQPGRIFFRSIFRWGSLIKTTICNICLNATQRLCNYTDLNTGEPWFCYKPNKLSCDARITHSKGGFIQNLQPLEEKLFENGVNLKVPITASGPAHIQGTTFSSPSPQWDRPAGYYYQGAWQSLDGTQVHQFNTITSINQCLKNKVVHLYGDSTIRQWFEHLNKSLPDLKEFDLQSSRQTGPFIALDYANNILVTFRCHGPPIRFGTTPVSQLRYISNELDRVVGGNNTVIVIGIWSHFSTFPIEVYIRRLLNIRKAVVRLLKRAPGTLVIIRTANPKSLTLYETLTNSDWYSLQYDRVLRAIFKRVKVKLVDAWEMTIAHHLPHSLHPEPPIVKNMIDVMLSYICPSPTPENF</sequence>
<proteinExistence type="inferred from homology"/>